<evidence type="ECO:0000256" key="4">
    <source>
        <dbReference type="SAM" id="MobiDB-lite"/>
    </source>
</evidence>
<keyword evidence="7" id="KW-0238">DNA-binding</keyword>
<feature type="domain" description="RRM" evidence="5">
    <location>
        <begin position="177"/>
        <end position="253"/>
    </location>
</feature>
<evidence type="ECO:0000313" key="6">
    <source>
        <dbReference type="Proteomes" id="UP001652661"/>
    </source>
</evidence>
<reference evidence="7" key="1">
    <citation type="submission" date="2025-08" db="UniProtKB">
        <authorList>
            <consortium name="RefSeq"/>
        </authorList>
    </citation>
    <scope>IDENTIFICATION</scope>
    <source>
        <strain evidence="7">14028-0561.14</strain>
        <tissue evidence="7">Whole fly</tissue>
    </source>
</reference>
<feature type="domain" description="RRM" evidence="5">
    <location>
        <begin position="260"/>
        <end position="333"/>
    </location>
</feature>
<dbReference type="PANTHER" id="PTHR24012">
    <property type="entry name" value="RNA BINDING PROTEIN"/>
    <property type="match status" value="1"/>
</dbReference>
<evidence type="ECO:0000256" key="1">
    <source>
        <dbReference type="ARBA" id="ARBA00022737"/>
    </source>
</evidence>
<name>A0A6P4IDA8_DROKI</name>
<evidence type="ECO:0000256" key="2">
    <source>
        <dbReference type="ARBA" id="ARBA00022884"/>
    </source>
</evidence>
<evidence type="ECO:0000256" key="3">
    <source>
        <dbReference type="PROSITE-ProRule" id="PRU00176"/>
    </source>
</evidence>
<protein>
    <submittedName>
        <fullName evidence="7">DNA-binding protein modulo</fullName>
    </submittedName>
</protein>
<dbReference type="OMA" id="DDGFCKS"/>
<dbReference type="AlphaFoldDB" id="A0A6P4IDA8"/>
<evidence type="ECO:0000313" key="7">
    <source>
        <dbReference type="RefSeq" id="XP_017026897.1"/>
    </source>
</evidence>
<dbReference type="InterPro" id="IPR000504">
    <property type="entry name" value="RRM_dom"/>
</dbReference>
<keyword evidence="2 3" id="KW-0694">RNA-binding</keyword>
<accession>A0A6P4IDA8</accession>
<dbReference type="RefSeq" id="XP_017026897.1">
    <property type="nucleotide sequence ID" value="XM_017171408.2"/>
</dbReference>
<dbReference type="InterPro" id="IPR012677">
    <property type="entry name" value="Nucleotide-bd_a/b_plait_sf"/>
</dbReference>
<feature type="domain" description="RRM" evidence="5">
    <location>
        <begin position="422"/>
        <end position="491"/>
    </location>
</feature>
<dbReference type="PROSITE" id="PS50102">
    <property type="entry name" value="RRM"/>
    <property type="match status" value="4"/>
</dbReference>
<dbReference type="GO" id="GO:0003677">
    <property type="term" value="F:DNA binding"/>
    <property type="evidence" value="ECO:0007669"/>
    <property type="project" value="UniProtKB-KW"/>
</dbReference>
<evidence type="ECO:0000259" key="5">
    <source>
        <dbReference type="PROSITE" id="PS50102"/>
    </source>
</evidence>
<organism evidence="6 7">
    <name type="scientific">Drosophila kikkawai</name>
    <name type="common">Fruit fly</name>
    <dbReference type="NCBI Taxonomy" id="30033"/>
    <lineage>
        <taxon>Eukaryota</taxon>
        <taxon>Metazoa</taxon>
        <taxon>Ecdysozoa</taxon>
        <taxon>Arthropoda</taxon>
        <taxon>Hexapoda</taxon>
        <taxon>Insecta</taxon>
        <taxon>Pterygota</taxon>
        <taxon>Neoptera</taxon>
        <taxon>Endopterygota</taxon>
        <taxon>Diptera</taxon>
        <taxon>Brachycera</taxon>
        <taxon>Muscomorpha</taxon>
        <taxon>Ephydroidea</taxon>
        <taxon>Drosophilidae</taxon>
        <taxon>Drosophila</taxon>
        <taxon>Sophophora</taxon>
    </lineage>
</organism>
<feature type="domain" description="RRM" evidence="5">
    <location>
        <begin position="343"/>
        <end position="417"/>
    </location>
</feature>
<dbReference type="Proteomes" id="UP001652661">
    <property type="component" value="Chromosome 3R"/>
</dbReference>
<dbReference type="Gene3D" id="3.30.70.330">
    <property type="match status" value="4"/>
</dbReference>
<dbReference type="SUPFAM" id="SSF54928">
    <property type="entry name" value="RNA-binding domain, RBD"/>
    <property type="match status" value="3"/>
</dbReference>
<sequence length="547" mass="60316">MAQKKAVAAKGKNGVEKPAKRGAKAVKPQEEEEELVAQSPPKKGKKLPAKEVPQSSEEESDDEEQNGGEEEDEEEEDSDSQAEDVGDLIDDEAEEDDDDDSSEGDEDELEPGQASFGSLQAAEDDDEDSEDEAPVEEPVGKKAKKTEQANGQESEAKKGGIPKVRVGRIPPETPKDRLIFGSNLPKEYKHKDLVALFTKFGPISIVNRVTNKSGENTVIVAFETAAGAEAALAAKEKSLNLGGKVVALSRLRDRDESNKLTVVVSLLGPHVTEDEIKAHFEKIGPVEAVSRSANRANPTAFVRYSNVSDAEKALKLHSTEFFSRFITVRPMLHKSQSVKTPETTLILENVGKHESYNSNAVEKIFKKFDVHFTDVVCSKMVLAFITFKQPEGATNALAQLNGKTVNDLELKLTRYQRNSSGRAILVSNLTNNTTEEQLREVFGQNGDIESVQMLTNKAVIKFTSDDAFCKSFLLNEHLLNNNPLFLEPNSLLKHKIYRQKHLRAQGGPGAPGKFPGKFQRFGNNKNFGNKRPYQENGAKPFVKRPKF</sequence>
<dbReference type="GO" id="GO:0003723">
    <property type="term" value="F:RNA binding"/>
    <property type="evidence" value="ECO:0007669"/>
    <property type="project" value="UniProtKB-UniRule"/>
</dbReference>
<feature type="region of interest" description="Disordered" evidence="4">
    <location>
        <begin position="1"/>
        <end position="178"/>
    </location>
</feature>
<dbReference type="InterPro" id="IPR035979">
    <property type="entry name" value="RBD_domain_sf"/>
</dbReference>
<feature type="compositionally biased region" description="Acidic residues" evidence="4">
    <location>
        <begin position="122"/>
        <end position="135"/>
    </location>
</feature>
<feature type="region of interest" description="Disordered" evidence="4">
    <location>
        <begin position="504"/>
        <end position="547"/>
    </location>
</feature>
<gene>
    <name evidence="7" type="primary">mod</name>
</gene>
<dbReference type="Pfam" id="PF00076">
    <property type="entry name" value="RRM_1"/>
    <property type="match status" value="4"/>
</dbReference>
<dbReference type="OrthoDB" id="442677at2759"/>
<proteinExistence type="predicted"/>
<feature type="compositionally biased region" description="Acidic residues" evidence="4">
    <location>
        <begin position="56"/>
        <end position="110"/>
    </location>
</feature>
<keyword evidence="1" id="KW-0677">Repeat</keyword>
<dbReference type="CDD" id="cd00590">
    <property type="entry name" value="RRM_SF"/>
    <property type="match status" value="2"/>
</dbReference>
<feature type="compositionally biased region" description="Low complexity" evidence="4">
    <location>
        <begin position="1"/>
        <end position="12"/>
    </location>
</feature>
<dbReference type="SMART" id="SM00360">
    <property type="entry name" value="RRM"/>
    <property type="match status" value="4"/>
</dbReference>
<keyword evidence="6" id="KW-1185">Reference proteome</keyword>